<evidence type="ECO:0000313" key="7">
    <source>
        <dbReference type="EMBL" id="GAG15647.1"/>
    </source>
</evidence>
<dbReference type="Pfam" id="PF02683">
    <property type="entry name" value="DsbD_TM"/>
    <property type="match status" value="1"/>
</dbReference>
<dbReference type="GO" id="GO:0015035">
    <property type="term" value="F:protein-disulfide reductase activity"/>
    <property type="evidence" value="ECO:0007669"/>
    <property type="project" value="TreeGrafter"/>
</dbReference>
<keyword evidence="2 5" id="KW-0812">Transmembrane</keyword>
<feature type="non-terminal residue" evidence="7">
    <location>
        <position position="1"/>
    </location>
</feature>
<reference evidence="7" key="1">
    <citation type="journal article" date="2014" name="Front. Microbiol.">
        <title>High frequency of phylogenetically diverse reductive dehalogenase-homologous genes in deep subseafloor sedimentary metagenomes.</title>
        <authorList>
            <person name="Kawai M."/>
            <person name="Futagami T."/>
            <person name="Toyoda A."/>
            <person name="Takaki Y."/>
            <person name="Nishi S."/>
            <person name="Hori S."/>
            <person name="Arai W."/>
            <person name="Tsubouchi T."/>
            <person name="Morono Y."/>
            <person name="Uchiyama I."/>
            <person name="Ito T."/>
            <person name="Fujiyama A."/>
            <person name="Inagaki F."/>
            <person name="Takami H."/>
        </authorList>
    </citation>
    <scope>NUCLEOTIDE SEQUENCE</scope>
    <source>
        <strain evidence="7">Expedition CK06-06</strain>
    </source>
</reference>
<protein>
    <recommendedName>
        <fullName evidence="6">Cytochrome C biogenesis protein transmembrane domain-containing protein</fullName>
    </recommendedName>
</protein>
<evidence type="ECO:0000259" key="6">
    <source>
        <dbReference type="Pfam" id="PF02683"/>
    </source>
</evidence>
<feature type="transmembrane region" description="Helical" evidence="5">
    <location>
        <begin position="134"/>
        <end position="158"/>
    </location>
</feature>
<dbReference type="GO" id="GO:0045454">
    <property type="term" value="P:cell redox homeostasis"/>
    <property type="evidence" value="ECO:0007669"/>
    <property type="project" value="TreeGrafter"/>
</dbReference>
<feature type="transmembrane region" description="Helical" evidence="5">
    <location>
        <begin position="213"/>
        <end position="232"/>
    </location>
</feature>
<dbReference type="PANTHER" id="PTHR32234">
    <property type="entry name" value="THIOL:DISULFIDE INTERCHANGE PROTEIN DSBD"/>
    <property type="match status" value="1"/>
</dbReference>
<dbReference type="EMBL" id="BARS01036475">
    <property type="protein sequence ID" value="GAG15647.1"/>
    <property type="molecule type" value="Genomic_DNA"/>
</dbReference>
<proteinExistence type="predicted"/>
<dbReference type="InterPro" id="IPR036249">
    <property type="entry name" value="Thioredoxin-like_sf"/>
</dbReference>
<feature type="transmembrane region" description="Helical" evidence="5">
    <location>
        <begin position="170"/>
        <end position="192"/>
    </location>
</feature>
<sequence>QEAERFGRHTGPAYPLYLDPEGSAAKALHVTAVPLNVVIDRDGVILYHEVMAPKDVSGTLARYLTTGQWEAERGLVGRVAYWFQSLLATRSAWALPLAFVGGMLSVLLPCVYPVIPLAGAFFAGQARGSKKGAFTLALAYALGMALLVTALGLIALTAGAKVQKIAANPWINVGVGVVIVLLSLPVLGVLHLRTPMALGRAQGRAASMRGLPAAFLLGVVSGPVVSVCVAPILGTILVAVSVGGVGVGFGTLLMLLY</sequence>
<keyword evidence="3 5" id="KW-1133">Transmembrane helix</keyword>
<evidence type="ECO:0000256" key="5">
    <source>
        <dbReference type="SAM" id="Phobius"/>
    </source>
</evidence>
<evidence type="ECO:0000256" key="1">
    <source>
        <dbReference type="ARBA" id="ARBA00004141"/>
    </source>
</evidence>
<dbReference type="InterPro" id="IPR003834">
    <property type="entry name" value="Cyt_c_assmbl_TM_dom"/>
</dbReference>
<comment type="subcellular location">
    <subcellularLocation>
        <location evidence="1">Membrane</location>
        <topology evidence="1">Multi-pass membrane protein</topology>
    </subcellularLocation>
</comment>
<evidence type="ECO:0000256" key="3">
    <source>
        <dbReference type="ARBA" id="ARBA00022989"/>
    </source>
</evidence>
<feature type="domain" description="Cytochrome C biogenesis protein transmembrane" evidence="6">
    <location>
        <begin position="93"/>
        <end position="254"/>
    </location>
</feature>
<accession>X0VWZ4</accession>
<dbReference type="AlphaFoldDB" id="X0VWZ4"/>
<feature type="transmembrane region" description="Helical" evidence="5">
    <location>
        <begin position="93"/>
        <end position="122"/>
    </location>
</feature>
<dbReference type="SUPFAM" id="SSF52833">
    <property type="entry name" value="Thioredoxin-like"/>
    <property type="match status" value="1"/>
</dbReference>
<feature type="transmembrane region" description="Helical" evidence="5">
    <location>
        <begin position="238"/>
        <end position="256"/>
    </location>
</feature>
<name>X0VWZ4_9ZZZZ</name>
<evidence type="ECO:0000256" key="2">
    <source>
        <dbReference type="ARBA" id="ARBA00022692"/>
    </source>
</evidence>
<feature type="non-terminal residue" evidence="7">
    <location>
        <position position="257"/>
    </location>
</feature>
<evidence type="ECO:0000256" key="4">
    <source>
        <dbReference type="ARBA" id="ARBA00023136"/>
    </source>
</evidence>
<dbReference type="GO" id="GO:0016020">
    <property type="term" value="C:membrane"/>
    <property type="evidence" value="ECO:0007669"/>
    <property type="project" value="UniProtKB-SubCell"/>
</dbReference>
<dbReference type="GO" id="GO:0017004">
    <property type="term" value="P:cytochrome complex assembly"/>
    <property type="evidence" value="ECO:0007669"/>
    <property type="project" value="InterPro"/>
</dbReference>
<comment type="caution">
    <text evidence="7">The sequence shown here is derived from an EMBL/GenBank/DDBJ whole genome shotgun (WGS) entry which is preliminary data.</text>
</comment>
<gene>
    <name evidence="7" type="ORF">S01H1_56058</name>
</gene>
<dbReference type="Gene3D" id="3.40.30.10">
    <property type="entry name" value="Glutaredoxin"/>
    <property type="match status" value="1"/>
</dbReference>
<dbReference type="PANTHER" id="PTHR32234:SF0">
    <property type="entry name" value="THIOL:DISULFIDE INTERCHANGE PROTEIN DSBD"/>
    <property type="match status" value="1"/>
</dbReference>
<organism evidence="7">
    <name type="scientific">marine sediment metagenome</name>
    <dbReference type="NCBI Taxonomy" id="412755"/>
    <lineage>
        <taxon>unclassified sequences</taxon>
        <taxon>metagenomes</taxon>
        <taxon>ecological metagenomes</taxon>
    </lineage>
</organism>
<keyword evidence="4 5" id="KW-0472">Membrane</keyword>